<gene>
    <name evidence="3" type="primary">Dwil\GK14610</name>
    <name evidence="3" type="ORF">Dwil_GK14610</name>
</gene>
<accession>B4MWQ4</accession>
<keyword evidence="4" id="KW-1185">Reference proteome</keyword>
<feature type="compositionally biased region" description="Low complexity" evidence="1">
    <location>
        <begin position="441"/>
        <end position="470"/>
    </location>
</feature>
<dbReference type="KEGG" id="dwi:6642410"/>
<evidence type="ECO:0008006" key="5">
    <source>
        <dbReference type="Google" id="ProtNLM"/>
    </source>
</evidence>
<feature type="compositionally biased region" description="Low complexity" evidence="1">
    <location>
        <begin position="258"/>
        <end position="275"/>
    </location>
</feature>
<evidence type="ECO:0000313" key="3">
    <source>
        <dbReference type="EMBL" id="EDW76543.1"/>
    </source>
</evidence>
<dbReference type="AlphaFoldDB" id="B4MWQ4"/>
<evidence type="ECO:0000256" key="1">
    <source>
        <dbReference type="SAM" id="MobiDB-lite"/>
    </source>
</evidence>
<protein>
    <recommendedName>
        <fullName evidence="5">DUF4794 domain-containing protein</fullName>
    </recommendedName>
</protein>
<feature type="region of interest" description="Disordered" evidence="1">
    <location>
        <begin position="398"/>
        <end position="473"/>
    </location>
</feature>
<feature type="region of interest" description="Disordered" evidence="1">
    <location>
        <begin position="248"/>
        <end position="290"/>
    </location>
</feature>
<dbReference type="EMBL" id="CH963857">
    <property type="protein sequence ID" value="EDW76543.1"/>
    <property type="molecule type" value="Genomic_DNA"/>
</dbReference>
<dbReference type="OMA" id="MPRMPMI"/>
<feature type="signal peptide" evidence="2">
    <location>
        <begin position="1"/>
        <end position="19"/>
    </location>
</feature>
<organism evidence="3 4">
    <name type="scientific">Drosophila willistoni</name>
    <name type="common">Fruit fly</name>
    <dbReference type="NCBI Taxonomy" id="7260"/>
    <lineage>
        <taxon>Eukaryota</taxon>
        <taxon>Metazoa</taxon>
        <taxon>Ecdysozoa</taxon>
        <taxon>Arthropoda</taxon>
        <taxon>Hexapoda</taxon>
        <taxon>Insecta</taxon>
        <taxon>Pterygota</taxon>
        <taxon>Neoptera</taxon>
        <taxon>Endopterygota</taxon>
        <taxon>Diptera</taxon>
        <taxon>Brachycera</taxon>
        <taxon>Muscomorpha</taxon>
        <taxon>Ephydroidea</taxon>
        <taxon>Drosophilidae</taxon>
        <taxon>Drosophila</taxon>
        <taxon>Sophophora</taxon>
    </lineage>
</organism>
<feature type="chain" id="PRO_5002815891" description="DUF4794 domain-containing protein" evidence="2">
    <location>
        <begin position="20"/>
        <end position="506"/>
    </location>
</feature>
<dbReference type="Proteomes" id="UP000007798">
    <property type="component" value="Unassembled WGS sequence"/>
</dbReference>
<dbReference type="STRING" id="7260.B4MWQ4"/>
<dbReference type="InParanoid" id="B4MWQ4"/>
<dbReference type="HOGENOM" id="CLU_550151_0_0_1"/>
<evidence type="ECO:0000256" key="2">
    <source>
        <dbReference type="SAM" id="SignalP"/>
    </source>
</evidence>
<sequence>MPRIIALILLLTIAALSTAAPSITTENPVTTTANSTLEDEINLSSMPTVETETFTIEIDPNVVFTTDPEGLAFTEFTESAMDTTEEPLPESVLQQLERERVELKREEEGETTIDPRVIATTIRNYVTINRSTSDKPLLTTTEKLIETSTEKLIETTTVTEEPQVETTTESIETTTSGKSLKNYFASANIADGSIISEEEERGTEPPLFEDLSALLSENELEETHHLTENKAQIVDAYQMLNSVWQSPVESTTSEAADTTPLSTSTTETQPTLPTTIKEDPDTTTAVPDAPTTTTLTAEQNLIEAATTRPEEVHIDSTVDTKIFPTTHYPENDIFTTLEPEISTRSSTANYPASFSYTTLTPETTPSPSTTIPETTSNPISYTTLASETTSNPISYTTLARESTSSSSTTTTLAPETTLSTTTTTEAPILVSEQLLLNNERTTTSTSSTSTTTTTTSTTETPTTTTTTTTTPRPIQTRAPRIERIFNSDGVEVLYGYSSVVRTNRLN</sequence>
<dbReference type="OrthoDB" id="7872729at2759"/>
<evidence type="ECO:0000313" key="4">
    <source>
        <dbReference type="Proteomes" id="UP000007798"/>
    </source>
</evidence>
<name>B4MWQ4_DROWI</name>
<proteinExistence type="predicted"/>
<feature type="region of interest" description="Disordered" evidence="1">
    <location>
        <begin position="356"/>
        <end position="378"/>
    </location>
</feature>
<reference evidence="3 4" key="1">
    <citation type="journal article" date="2007" name="Nature">
        <title>Evolution of genes and genomes on the Drosophila phylogeny.</title>
        <authorList>
            <consortium name="Drosophila 12 Genomes Consortium"/>
            <person name="Clark A.G."/>
            <person name="Eisen M.B."/>
            <person name="Smith D.R."/>
            <person name="Bergman C.M."/>
            <person name="Oliver B."/>
            <person name="Markow T.A."/>
            <person name="Kaufman T.C."/>
            <person name="Kellis M."/>
            <person name="Gelbart W."/>
            <person name="Iyer V.N."/>
            <person name="Pollard D.A."/>
            <person name="Sackton T.B."/>
            <person name="Larracuente A.M."/>
            <person name="Singh N.D."/>
            <person name="Abad J.P."/>
            <person name="Abt D.N."/>
            <person name="Adryan B."/>
            <person name="Aguade M."/>
            <person name="Akashi H."/>
            <person name="Anderson W.W."/>
            <person name="Aquadro C.F."/>
            <person name="Ardell D.H."/>
            <person name="Arguello R."/>
            <person name="Artieri C.G."/>
            <person name="Barbash D.A."/>
            <person name="Barker D."/>
            <person name="Barsanti P."/>
            <person name="Batterham P."/>
            <person name="Batzoglou S."/>
            <person name="Begun D."/>
            <person name="Bhutkar A."/>
            <person name="Blanco E."/>
            <person name="Bosak S.A."/>
            <person name="Bradley R.K."/>
            <person name="Brand A.D."/>
            <person name="Brent M.R."/>
            <person name="Brooks A.N."/>
            <person name="Brown R.H."/>
            <person name="Butlin R.K."/>
            <person name="Caggese C."/>
            <person name="Calvi B.R."/>
            <person name="Bernardo de Carvalho A."/>
            <person name="Caspi A."/>
            <person name="Castrezana S."/>
            <person name="Celniker S.E."/>
            <person name="Chang J.L."/>
            <person name="Chapple C."/>
            <person name="Chatterji S."/>
            <person name="Chinwalla A."/>
            <person name="Civetta A."/>
            <person name="Clifton S.W."/>
            <person name="Comeron J.M."/>
            <person name="Costello J.C."/>
            <person name="Coyne J.A."/>
            <person name="Daub J."/>
            <person name="David R.G."/>
            <person name="Delcher A.L."/>
            <person name="Delehaunty K."/>
            <person name="Do C.B."/>
            <person name="Ebling H."/>
            <person name="Edwards K."/>
            <person name="Eickbush T."/>
            <person name="Evans J.D."/>
            <person name="Filipski A."/>
            <person name="Findeiss S."/>
            <person name="Freyhult E."/>
            <person name="Fulton L."/>
            <person name="Fulton R."/>
            <person name="Garcia A.C."/>
            <person name="Gardiner A."/>
            <person name="Garfield D.A."/>
            <person name="Garvin B.E."/>
            <person name="Gibson G."/>
            <person name="Gilbert D."/>
            <person name="Gnerre S."/>
            <person name="Godfrey J."/>
            <person name="Good R."/>
            <person name="Gotea V."/>
            <person name="Gravely B."/>
            <person name="Greenberg A.J."/>
            <person name="Griffiths-Jones S."/>
            <person name="Gross S."/>
            <person name="Guigo R."/>
            <person name="Gustafson E.A."/>
            <person name="Haerty W."/>
            <person name="Hahn M.W."/>
            <person name="Halligan D.L."/>
            <person name="Halpern A.L."/>
            <person name="Halter G.M."/>
            <person name="Han M.V."/>
            <person name="Heger A."/>
            <person name="Hillier L."/>
            <person name="Hinrichs A.S."/>
            <person name="Holmes I."/>
            <person name="Hoskins R.A."/>
            <person name="Hubisz M.J."/>
            <person name="Hultmark D."/>
            <person name="Huntley M.A."/>
            <person name="Jaffe D.B."/>
            <person name="Jagadeeshan S."/>
            <person name="Jeck W.R."/>
            <person name="Johnson J."/>
            <person name="Jones C.D."/>
            <person name="Jordan W.C."/>
            <person name="Karpen G.H."/>
            <person name="Kataoka E."/>
            <person name="Keightley P.D."/>
            <person name="Kheradpour P."/>
            <person name="Kirkness E.F."/>
            <person name="Koerich L.B."/>
            <person name="Kristiansen K."/>
            <person name="Kudrna D."/>
            <person name="Kulathinal R.J."/>
            <person name="Kumar S."/>
            <person name="Kwok R."/>
            <person name="Lander E."/>
            <person name="Langley C.H."/>
            <person name="Lapoint R."/>
            <person name="Lazzaro B.P."/>
            <person name="Lee S.J."/>
            <person name="Levesque L."/>
            <person name="Li R."/>
            <person name="Lin C.F."/>
            <person name="Lin M.F."/>
            <person name="Lindblad-Toh K."/>
            <person name="Llopart A."/>
            <person name="Long M."/>
            <person name="Low L."/>
            <person name="Lozovsky E."/>
            <person name="Lu J."/>
            <person name="Luo M."/>
            <person name="Machado C.A."/>
            <person name="Makalowski W."/>
            <person name="Marzo M."/>
            <person name="Matsuda M."/>
            <person name="Matzkin L."/>
            <person name="McAllister B."/>
            <person name="McBride C.S."/>
            <person name="McKernan B."/>
            <person name="McKernan K."/>
            <person name="Mendez-Lago M."/>
            <person name="Minx P."/>
            <person name="Mollenhauer M.U."/>
            <person name="Montooth K."/>
            <person name="Mount S.M."/>
            <person name="Mu X."/>
            <person name="Myers E."/>
            <person name="Negre B."/>
            <person name="Newfeld S."/>
            <person name="Nielsen R."/>
            <person name="Noor M.A."/>
            <person name="O'Grady P."/>
            <person name="Pachter L."/>
            <person name="Papaceit M."/>
            <person name="Parisi M.J."/>
            <person name="Parisi M."/>
            <person name="Parts L."/>
            <person name="Pedersen J.S."/>
            <person name="Pesole G."/>
            <person name="Phillippy A.M."/>
            <person name="Ponting C.P."/>
            <person name="Pop M."/>
            <person name="Porcelli D."/>
            <person name="Powell J.R."/>
            <person name="Prohaska S."/>
            <person name="Pruitt K."/>
            <person name="Puig M."/>
            <person name="Quesneville H."/>
            <person name="Ram K.R."/>
            <person name="Rand D."/>
            <person name="Rasmussen M.D."/>
            <person name="Reed L.K."/>
            <person name="Reenan R."/>
            <person name="Reily A."/>
            <person name="Remington K.A."/>
            <person name="Rieger T.T."/>
            <person name="Ritchie M.G."/>
            <person name="Robin C."/>
            <person name="Rogers Y.H."/>
            <person name="Rohde C."/>
            <person name="Rozas J."/>
            <person name="Rubenfield M.J."/>
            <person name="Ruiz A."/>
            <person name="Russo S."/>
            <person name="Salzberg S.L."/>
            <person name="Sanchez-Gracia A."/>
            <person name="Saranga D.J."/>
            <person name="Sato H."/>
            <person name="Schaeffer S.W."/>
            <person name="Schatz M.C."/>
            <person name="Schlenke T."/>
            <person name="Schwartz R."/>
            <person name="Segarra C."/>
            <person name="Singh R.S."/>
            <person name="Sirot L."/>
            <person name="Sirota M."/>
            <person name="Sisneros N.B."/>
            <person name="Smith C.D."/>
            <person name="Smith T.F."/>
            <person name="Spieth J."/>
            <person name="Stage D.E."/>
            <person name="Stark A."/>
            <person name="Stephan W."/>
            <person name="Strausberg R.L."/>
            <person name="Strempel S."/>
            <person name="Sturgill D."/>
            <person name="Sutton G."/>
            <person name="Sutton G.G."/>
            <person name="Tao W."/>
            <person name="Teichmann S."/>
            <person name="Tobari Y.N."/>
            <person name="Tomimura Y."/>
            <person name="Tsolas J.M."/>
            <person name="Valente V.L."/>
            <person name="Venter E."/>
            <person name="Venter J.C."/>
            <person name="Vicario S."/>
            <person name="Vieira F.G."/>
            <person name="Vilella A.J."/>
            <person name="Villasante A."/>
            <person name="Walenz B."/>
            <person name="Wang J."/>
            <person name="Wasserman M."/>
            <person name="Watts T."/>
            <person name="Wilson D."/>
            <person name="Wilson R.K."/>
            <person name="Wing R.A."/>
            <person name="Wolfner M.F."/>
            <person name="Wong A."/>
            <person name="Wong G.K."/>
            <person name="Wu C.I."/>
            <person name="Wu G."/>
            <person name="Yamamoto D."/>
            <person name="Yang H.P."/>
            <person name="Yang S.P."/>
            <person name="Yorke J.A."/>
            <person name="Yoshida K."/>
            <person name="Zdobnov E."/>
            <person name="Zhang P."/>
            <person name="Zhang Y."/>
            <person name="Zimin A.V."/>
            <person name="Baldwin J."/>
            <person name="Abdouelleil A."/>
            <person name="Abdulkadir J."/>
            <person name="Abebe A."/>
            <person name="Abera B."/>
            <person name="Abreu J."/>
            <person name="Acer S.C."/>
            <person name="Aftuck L."/>
            <person name="Alexander A."/>
            <person name="An P."/>
            <person name="Anderson E."/>
            <person name="Anderson S."/>
            <person name="Arachi H."/>
            <person name="Azer M."/>
            <person name="Bachantsang P."/>
            <person name="Barry A."/>
            <person name="Bayul T."/>
            <person name="Berlin A."/>
            <person name="Bessette D."/>
            <person name="Bloom T."/>
            <person name="Blye J."/>
            <person name="Boguslavskiy L."/>
            <person name="Bonnet C."/>
            <person name="Boukhgalter B."/>
            <person name="Bourzgui I."/>
            <person name="Brown A."/>
            <person name="Cahill P."/>
            <person name="Channer S."/>
            <person name="Cheshatsang Y."/>
            <person name="Chuda L."/>
            <person name="Citroen M."/>
            <person name="Collymore A."/>
            <person name="Cooke P."/>
            <person name="Costello M."/>
            <person name="D'Aco K."/>
            <person name="Daza R."/>
            <person name="De Haan G."/>
            <person name="DeGray S."/>
            <person name="DeMaso C."/>
            <person name="Dhargay N."/>
            <person name="Dooley K."/>
            <person name="Dooley E."/>
            <person name="Doricent M."/>
            <person name="Dorje P."/>
            <person name="Dorjee K."/>
            <person name="Dupes A."/>
            <person name="Elong R."/>
            <person name="Falk J."/>
            <person name="Farina A."/>
            <person name="Faro S."/>
            <person name="Ferguson D."/>
            <person name="Fisher S."/>
            <person name="Foley C.D."/>
            <person name="Franke A."/>
            <person name="Friedrich D."/>
            <person name="Gadbois L."/>
            <person name="Gearin G."/>
            <person name="Gearin C.R."/>
            <person name="Giannoukos G."/>
            <person name="Goode T."/>
            <person name="Graham J."/>
            <person name="Grandbois E."/>
            <person name="Grewal S."/>
            <person name="Gyaltsen K."/>
            <person name="Hafez N."/>
            <person name="Hagos B."/>
            <person name="Hall J."/>
            <person name="Henson C."/>
            <person name="Hollinger A."/>
            <person name="Honan T."/>
            <person name="Huard M.D."/>
            <person name="Hughes L."/>
            <person name="Hurhula B."/>
            <person name="Husby M.E."/>
            <person name="Kamat A."/>
            <person name="Kanga B."/>
            <person name="Kashin S."/>
            <person name="Khazanovich D."/>
            <person name="Kisner P."/>
            <person name="Lance K."/>
            <person name="Lara M."/>
            <person name="Lee W."/>
            <person name="Lennon N."/>
            <person name="Letendre F."/>
            <person name="LeVine R."/>
            <person name="Lipovsky A."/>
            <person name="Liu X."/>
            <person name="Liu J."/>
            <person name="Liu S."/>
            <person name="Lokyitsang T."/>
            <person name="Lokyitsang Y."/>
            <person name="Lubonja R."/>
            <person name="Lui A."/>
            <person name="MacDonald P."/>
            <person name="Magnisalis V."/>
            <person name="Maru K."/>
            <person name="Matthews C."/>
            <person name="McCusker W."/>
            <person name="McDonough S."/>
            <person name="Mehta T."/>
            <person name="Meldrim J."/>
            <person name="Meneus L."/>
            <person name="Mihai O."/>
            <person name="Mihalev A."/>
            <person name="Mihova T."/>
            <person name="Mittelman R."/>
            <person name="Mlenga V."/>
            <person name="Montmayeur A."/>
            <person name="Mulrain L."/>
            <person name="Navidi A."/>
            <person name="Naylor J."/>
            <person name="Negash T."/>
            <person name="Nguyen T."/>
            <person name="Nguyen N."/>
            <person name="Nicol R."/>
            <person name="Norbu C."/>
            <person name="Norbu N."/>
            <person name="Novod N."/>
            <person name="O'Neill B."/>
            <person name="Osman S."/>
            <person name="Markiewicz E."/>
            <person name="Oyono O.L."/>
            <person name="Patti C."/>
            <person name="Phunkhang P."/>
            <person name="Pierre F."/>
            <person name="Priest M."/>
            <person name="Raghuraman S."/>
            <person name="Rege F."/>
            <person name="Reyes R."/>
            <person name="Rise C."/>
            <person name="Rogov P."/>
            <person name="Ross K."/>
            <person name="Ryan E."/>
            <person name="Settipalli S."/>
            <person name="Shea T."/>
            <person name="Sherpa N."/>
            <person name="Shi L."/>
            <person name="Shih D."/>
            <person name="Sparrow T."/>
            <person name="Spaulding J."/>
            <person name="Stalker J."/>
            <person name="Stange-Thomann N."/>
            <person name="Stavropoulos S."/>
            <person name="Stone C."/>
            <person name="Strader C."/>
            <person name="Tesfaye S."/>
            <person name="Thomson T."/>
            <person name="Thoulutsang Y."/>
            <person name="Thoulutsang D."/>
            <person name="Topham K."/>
            <person name="Topping I."/>
            <person name="Tsamla T."/>
            <person name="Vassiliev H."/>
            <person name="Vo A."/>
            <person name="Wangchuk T."/>
            <person name="Wangdi T."/>
            <person name="Weiand M."/>
            <person name="Wilkinson J."/>
            <person name="Wilson A."/>
            <person name="Yadav S."/>
            <person name="Young G."/>
            <person name="Yu Q."/>
            <person name="Zembek L."/>
            <person name="Zhong D."/>
            <person name="Zimmer A."/>
            <person name="Zwirko Z."/>
            <person name="Jaffe D.B."/>
            <person name="Alvarez P."/>
            <person name="Brockman W."/>
            <person name="Butler J."/>
            <person name="Chin C."/>
            <person name="Gnerre S."/>
            <person name="Grabherr M."/>
            <person name="Kleber M."/>
            <person name="Mauceli E."/>
            <person name="MacCallum I."/>
        </authorList>
    </citation>
    <scope>NUCLEOTIDE SEQUENCE [LARGE SCALE GENOMIC DNA]</scope>
    <source>
        <strain evidence="4">Tucson 14030-0811.24</strain>
    </source>
</reference>
<feature type="compositionally biased region" description="Low complexity" evidence="1">
    <location>
        <begin position="398"/>
        <end position="426"/>
    </location>
</feature>
<dbReference type="eggNOG" id="KOG3544">
    <property type="taxonomic scope" value="Eukaryota"/>
</dbReference>
<keyword evidence="2" id="KW-0732">Signal</keyword>